<keyword evidence="5 12" id="KW-0132">Cell division</keyword>
<proteinExistence type="inferred from homology"/>
<organism evidence="12 13">
    <name type="scientific">Oceanisphaera pacifica</name>
    <dbReference type="NCBI Taxonomy" id="2818389"/>
    <lineage>
        <taxon>Bacteria</taxon>
        <taxon>Pseudomonadati</taxon>
        <taxon>Pseudomonadota</taxon>
        <taxon>Gammaproteobacteria</taxon>
        <taxon>Aeromonadales</taxon>
        <taxon>Aeromonadaceae</taxon>
        <taxon>Oceanisphaera</taxon>
    </lineage>
</organism>
<evidence type="ECO:0000256" key="1">
    <source>
        <dbReference type="ARBA" id="ARBA00004496"/>
    </source>
</evidence>
<dbReference type="InterPro" id="IPR036192">
    <property type="entry name" value="Cell_div_ZapA-like_sf"/>
</dbReference>
<comment type="function">
    <text evidence="9">Activator of cell division through the inhibition of FtsZ GTPase activity, therefore promoting FtsZ assembly into bundles of protofilaments necessary for the formation of the division Z ring. It is recruited early at mid-cell but it is not essential for cell division.</text>
</comment>
<evidence type="ECO:0000313" key="13">
    <source>
        <dbReference type="Proteomes" id="UP000664882"/>
    </source>
</evidence>
<evidence type="ECO:0000256" key="9">
    <source>
        <dbReference type="ARBA" id="ARBA00024910"/>
    </source>
</evidence>
<dbReference type="Gene3D" id="3.30.160.880">
    <property type="entry name" value="Cell division protein ZapA protomer, N-terminal domain"/>
    <property type="match status" value="1"/>
</dbReference>
<dbReference type="GO" id="GO:0051301">
    <property type="term" value="P:cell division"/>
    <property type="evidence" value="ECO:0007669"/>
    <property type="project" value="UniProtKB-KW"/>
</dbReference>
<dbReference type="PANTHER" id="PTHR34981">
    <property type="entry name" value="CELL DIVISION PROTEIN ZAPA"/>
    <property type="match status" value="1"/>
</dbReference>
<dbReference type="InterPro" id="IPR042233">
    <property type="entry name" value="Cell_div_ZapA_N"/>
</dbReference>
<dbReference type="InterPro" id="IPR007838">
    <property type="entry name" value="Cell_div_ZapA-like"/>
</dbReference>
<dbReference type="PANTHER" id="PTHR34981:SF1">
    <property type="entry name" value="CELL DIVISION PROTEIN ZAPA"/>
    <property type="match status" value="1"/>
</dbReference>
<gene>
    <name evidence="12" type="primary">zapA</name>
    <name evidence="12" type="ORF">J3U76_04160</name>
</gene>
<name>A0ABS3NE37_9GAMM</name>
<dbReference type="SUPFAM" id="SSF102829">
    <property type="entry name" value="Cell division protein ZapA-like"/>
    <property type="match status" value="1"/>
</dbReference>
<sequence length="106" mass="11759">MTTASIDIVILGRPYKIACPVGQETALQRAADTLNERIRNFKQSGKSGSNEQIAIMLALNACHDLELEKDKNHQYAEAMDTRIKLLQETIEDALATKLGDEQNSDN</sequence>
<evidence type="ECO:0000256" key="10">
    <source>
        <dbReference type="ARBA" id="ARBA00026068"/>
    </source>
</evidence>
<evidence type="ECO:0000256" key="2">
    <source>
        <dbReference type="ARBA" id="ARBA00010074"/>
    </source>
</evidence>
<comment type="similarity">
    <text evidence="2">Belongs to the ZapA family. Type 1 subfamily.</text>
</comment>
<keyword evidence="7" id="KW-0717">Septation</keyword>
<evidence type="ECO:0000256" key="11">
    <source>
        <dbReference type="ARBA" id="ARBA00033158"/>
    </source>
</evidence>
<evidence type="ECO:0000256" key="5">
    <source>
        <dbReference type="ARBA" id="ARBA00022618"/>
    </source>
</evidence>
<protein>
    <recommendedName>
        <fullName evidence="3">Cell division protein ZapA</fullName>
    </recommendedName>
    <alternativeName>
        <fullName evidence="11">Z ring-associated protein ZapA</fullName>
    </alternativeName>
</protein>
<keyword evidence="8" id="KW-0131">Cell cycle</keyword>
<evidence type="ECO:0000256" key="3">
    <source>
        <dbReference type="ARBA" id="ARBA00015195"/>
    </source>
</evidence>
<dbReference type="Gene3D" id="1.20.5.50">
    <property type="match status" value="1"/>
</dbReference>
<comment type="subcellular location">
    <subcellularLocation>
        <location evidence="1">Cytoplasm</location>
    </subcellularLocation>
</comment>
<comment type="caution">
    <text evidence="12">The sequence shown here is derived from an EMBL/GenBank/DDBJ whole genome shotgun (WGS) entry which is preliminary data.</text>
</comment>
<keyword evidence="4" id="KW-0963">Cytoplasm</keyword>
<evidence type="ECO:0000256" key="7">
    <source>
        <dbReference type="ARBA" id="ARBA00023210"/>
    </source>
</evidence>
<evidence type="ECO:0000256" key="4">
    <source>
        <dbReference type="ARBA" id="ARBA00022490"/>
    </source>
</evidence>
<comment type="subunit">
    <text evidence="10">Homodimer. Interacts with FtsZ.</text>
</comment>
<dbReference type="EMBL" id="JAGDFX010000004">
    <property type="protein sequence ID" value="MBO1518842.1"/>
    <property type="molecule type" value="Genomic_DNA"/>
</dbReference>
<evidence type="ECO:0000313" key="12">
    <source>
        <dbReference type="EMBL" id="MBO1518842.1"/>
    </source>
</evidence>
<evidence type="ECO:0000256" key="6">
    <source>
        <dbReference type="ARBA" id="ARBA00023054"/>
    </source>
</evidence>
<dbReference type="Pfam" id="PF05164">
    <property type="entry name" value="ZapA"/>
    <property type="match status" value="1"/>
</dbReference>
<evidence type="ECO:0000256" key="8">
    <source>
        <dbReference type="ARBA" id="ARBA00023306"/>
    </source>
</evidence>
<reference evidence="12 13" key="1">
    <citation type="submission" date="2021-03" db="EMBL/GenBank/DDBJ databases">
        <title>Oceanisphaera sp. nov., isolated from the intestine.</title>
        <authorList>
            <person name="Zhao L.-H."/>
            <person name="Shi L.-F."/>
        </authorList>
    </citation>
    <scope>NUCLEOTIDE SEQUENCE [LARGE SCALE GENOMIC DNA]</scope>
    <source>
        <strain evidence="12 13">DM8</strain>
    </source>
</reference>
<dbReference type="Proteomes" id="UP000664882">
    <property type="component" value="Unassembled WGS sequence"/>
</dbReference>
<dbReference type="RefSeq" id="WP_208004591.1">
    <property type="nucleotide sequence ID" value="NZ_JAGDFX010000004.1"/>
</dbReference>
<accession>A0ABS3NE37</accession>
<keyword evidence="6" id="KW-0175">Coiled coil</keyword>
<keyword evidence="13" id="KW-1185">Reference proteome</keyword>